<dbReference type="InterPro" id="IPR033118">
    <property type="entry name" value="EXPERA"/>
</dbReference>
<dbReference type="InterPro" id="IPR051987">
    <property type="entry name" value="Sigma-2_receptor-like"/>
</dbReference>
<dbReference type="PANTHER" id="PTHR31204:SF1">
    <property type="entry name" value="SIGMA INTRACELLULAR RECEPTOR 2"/>
    <property type="match status" value="1"/>
</dbReference>
<dbReference type="GO" id="GO:0016020">
    <property type="term" value="C:membrane"/>
    <property type="evidence" value="ECO:0007669"/>
    <property type="project" value="UniProtKB-SubCell"/>
</dbReference>
<evidence type="ECO:0000313" key="9">
    <source>
        <dbReference type="Proteomes" id="UP000596660"/>
    </source>
</evidence>
<keyword evidence="3 5" id="KW-1133">Transmembrane helix</keyword>
<evidence type="ECO:0000256" key="4">
    <source>
        <dbReference type="ARBA" id="ARBA00023136"/>
    </source>
</evidence>
<dbReference type="EnsemblPlants" id="AUR62037134-RA">
    <property type="protein sequence ID" value="AUR62037134-RA:cds"/>
    <property type="gene ID" value="AUR62037134"/>
</dbReference>
<keyword evidence="2 5" id="KW-0812">Transmembrane</keyword>
<evidence type="ECO:0000256" key="1">
    <source>
        <dbReference type="ARBA" id="ARBA00004141"/>
    </source>
</evidence>
<evidence type="ECO:0000256" key="5">
    <source>
        <dbReference type="PROSITE-ProRule" id="PRU01087"/>
    </source>
</evidence>
<dbReference type="PANTHER" id="PTHR31204">
    <property type="entry name" value="SIGMA INTRACELLULAR RECEPTOR 2"/>
    <property type="match status" value="1"/>
</dbReference>
<comment type="subcellular location">
    <subcellularLocation>
        <location evidence="1">Membrane</location>
        <topology evidence="1">Multi-pass membrane protein</topology>
    </subcellularLocation>
</comment>
<dbReference type="PROSITE" id="PS51751">
    <property type="entry name" value="EXPERA"/>
    <property type="match status" value="1"/>
</dbReference>
<dbReference type="Pfam" id="PF05241">
    <property type="entry name" value="EBP"/>
    <property type="match status" value="1"/>
</dbReference>
<keyword evidence="9" id="KW-1185">Reference proteome</keyword>
<proteinExistence type="predicted"/>
<dbReference type="Proteomes" id="UP000596660">
    <property type="component" value="Unplaced"/>
</dbReference>
<feature type="transmembrane region" description="Helical" evidence="6">
    <location>
        <begin position="97"/>
        <end position="116"/>
    </location>
</feature>
<evidence type="ECO:0000256" key="3">
    <source>
        <dbReference type="ARBA" id="ARBA00022989"/>
    </source>
</evidence>
<dbReference type="GO" id="GO:0005783">
    <property type="term" value="C:endoplasmic reticulum"/>
    <property type="evidence" value="ECO:0007669"/>
    <property type="project" value="TreeGrafter"/>
</dbReference>
<organism evidence="8 9">
    <name type="scientific">Chenopodium quinoa</name>
    <name type="common">Quinoa</name>
    <dbReference type="NCBI Taxonomy" id="63459"/>
    <lineage>
        <taxon>Eukaryota</taxon>
        <taxon>Viridiplantae</taxon>
        <taxon>Streptophyta</taxon>
        <taxon>Embryophyta</taxon>
        <taxon>Tracheophyta</taxon>
        <taxon>Spermatophyta</taxon>
        <taxon>Magnoliopsida</taxon>
        <taxon>eudicotyledons</taxon>
        <taxon>Gunneridae</taxon>
        <taxon>Pentapetalae</taxon>
        <taxon>Caryophyllales</taxon>
        <taxon>Chenopodiaceae</taxon>
        <taxon>Chenopodioideae</taxon>
        <taxon>Atripliceae</taxon>
        <taxon>Chenopodium</taxon>
    </lineage>
</organism>
<dbReference type="Gramene" id="AUR62037134-RA">
    <property type="protein sequence ID" value="AUR62037134-RA:cds"/>
    <property type="gene ID" value="AUR62037134"/>
</dbReference>
<protein>
    <recommendedName>
        <fullName evidence="7">EXPERA domain-containing protein</fullName>
    </recommendedName>
</protein>
<name>A0A803MY54_CHEQI</name>
<reference evidence="8" key="2">
    <citation type="submission" date="2021-03" db="UniProtKB">
        <authorList>
            <consortium name="EnsemblPlants"/>
        </authorList>
    </citation>
    <scope>IDENTIFICATION</scope>
</reference>
<feature type="transmembrane region" description="Helical" evidence="6">
    <location>
        <begin position="7"/>
        <end position="26"/>
    </location>
</feature>
<dbReference type="AlphaFoldDB" id="A0A803MY54"/>
<evidence type="ECO:0000256" key="2">
    <source>
        <dbReference type="ARBA" id="ARBA00022692"/>
    </source>
</evidence>
<evidence type="ECO:0000259" key="7">
    <source>
        <dbReference type="PROSITE" id="PS51751"/>
    </source>
</evidence>
<feature type="transmembrane region" description="Helical" evidence="6">
    <location>
        <begin position="128"/>
        <end position="145"/>
    </location>
</feature>
<keyword evidence="4 5" id="KW-0472">Membrane</keyword>
<sequence>MGCVIKLIDAILLLFFLLMSVVIPLFDAQNCLPKEYYPNVLVDLNSWYSSVYGDYLVAEKPHFFVGLIWMEVLVLWPLSIINLFALISSKSWFRTTCLIYGSSVATSMAAILSELLSSGKASDKLKMVYFPFMGFAVLAILRGLLPSSCKPAAVGKNTVAEPLDGKNYKRGAVRMRFYLEQIDVAYVLDDIVEPDDKDNLSESDVKFAKDDKTWLEDMEDIEQQRPCGNGLRVCKTDKDQVVKWARLGLGISSLHQNSGMTVL</sequence>
<reference evidence="8" key="1">
    <citation type="journal article" date="2017" name="Nature">
        <title>The genome of Chenopodium quinoa.</title>
        <authorList>
            <person name="Jarvis D.E."/>
            <person name="Ho Y.S."/>
            <person name="Lightfoot D.J."/>
            <person name="Schmoeckel S.M."/>
            <person name="Li B."/>
            <person name="Borm T.J.A."/>
            <person name="Ohyanagi H."/>
            <person name="Mineta K."/>
            <person name="Michell C.T."/>
            <person name="Saber N."/>
            <person name="Kharbatia N.M."/>
            <person name="Rupper R.R."/>
            <person name="Sharp A.R."/>
            <person name="Dally N."/>
            <person name="Boughton B.A."/>
            <person name="Woo Y.H."/>
            <person name="Gao G."/>
            <person name="Schijlen E.G.W.M."/>
            <person name="Guo X."/>
            <person name="Momin A.A."/>
            <person name="Negrao S."/>
            <person name="Al-Babili S."/>
            <person name="Gehring C."/>
            <person name="Roessner U."/>
            <person name="Jung C."/>
            <person name="Murphy K."/>
            <person name="Arold S.T."/>
            <person name="Gojobori T."/>
            <person name="van der Linden C.G."/>
            <person name="van Loo E.N."/>
            <person name="Jellen E.N."/>
            <person name="Maughan P.J."/>
            <person name="Tester M."/>
        </authorList>
    </citation>
    <scope>NUCLEOTIDE SEQUENCE [LARGE SCALE GENOMIC DNA]</scope>
    <source>
        <strain evidence="8">cv. PI 614886</strain>
    </source>
</reference>
<feature type="domain" description="EXPERA" evidence="7">
    <location>
        <begin position="8"/>
        <end position="140"/>
    </location>
</feature>
<feature type="transmembrane region" description="Helical" evidence="6">
    <location>
        <begin position="63"/>
        <end position="85"/>
    </location>
</feature>
<evidence type="ECO:0000256" key="6">
    <source>
        <dbReference type="SAM" id="Phobius"/>
    </source>
</evidence>
<accession>A0A803MY54</accession>
<evidence type="ECO:0000313" key="8">
    <source>
        <dbReference type="EnsemblPlants" id="AUR62037134-RA:cds"/>
    </source>
</evidence>